<dbReference type="GO" id="GO:0005524">
    <property type="term" value="F:ATP binding"/>
    <property type="evidence" value="ECO:0007669"/>
    <property type="project" value="InterPro"/>
</dbReference>
<dbReference type="PANTHER" id="PTHR44329:SF297">
    <property type="entry name" value="RECEPTOR-INTERACTING SERINE_THREONINE-PROTEIN KINASE 3"/>
    <property type="match status" value="1"/>
</dbReference>
<dbReference type="GO" id="GO:0004706">
    <property type="term" value="F:JUN kinase kinase kinase activity"/>
    <property type="evidence" value="ECO:0007669"/>
    <property type="project" value="TreeGrafter"/>
</dbReference>
<dbReference type="Proteomes" id="UP000472272">
    <property type="component" value="Chromosome 13"/>
</dbReference>
<dbReference type="AlphaFoldDB" id="A0A670JIE4"/>
<evidence type="ECO:0000313" key="3">
    <source>
        <dbReference type="Proteomes" id="UP000472272"/>
    </source>
</evidence>
<keyword evidence="3" id="KW-1185">Reference proteome</keyword>
<dbReference type="InterPro" id="IPR051681">
    <property type="entry name" value="Ser/Thr_Kinases-Pseudokinases"/>
</dbReference>
<protein>
    <recommendedName>
        <fullName evidence="1">Protein kinase domain-containing protein</fullName>
    </recommendedName>
</protein>
<organism evidence="2 3">
    <name type="scientific">Podarcis muralis</name>
    <name type="common">Wall lizard</name>
    <name type="synonym">Lacerta muralis</name>
    <dbReference type="NCBI Taxonomy" id="64176"/>
    <lineage>
        <taxon>Eukaryota</taxon>
        <taxon>Metazoa</taxon>
        <taxon>Chordata</taxon>
        <taxon>Craniata</taxon>
        <taxon>Vertebrata</taxon>
        <taxon>Euteleostomi</taxon>
        <taxon>Lepidosauria</taxon>
        <taxon>Squamata</taxon>
        <taxon>Bifurcata</taxon>
        <taxon>Unidentata</taxon>
        <taxon>Episquamata</taxon>
        <taxon>Laterata</taxon>
        <taxon>Lacertibaenia</taxon>
        <taxon>Lacertidae</taxon>
        <taxon>Podarcis</taxon>
    </lineage>
</organism>
<accession>A0A670JIE4</accession>
<feature type="domain" description="Protein kinase" evidence="1">
    <location>
        <begin position="1"/>
        <end position="218"/>
    </location>
</feature>
<name>A0A670JIE4_PODMU</name>
<evidence type="ECO:0000313" key="2">
    <source>
        <dbReference type="Ensembl" id="ENSPMRP00000024226.1"/>
    </source>
</evidence>
<reference evidence="2 3" key="1">
    <citation type="journal article" date="2019" name="Proc. Natl. Acad. Sci. U.S.A.">
        <title>Regulatory changes in pterin and carotenoid genes underlie balanced color polymorphisms in the wall lizard.</title>
        <authorList>
            <person name="Andrade P."/>
            <person name="Pinho C."/>
            <person name="Perez I de Lanuza G."/>
            <person name="Afonso S."/>
            <person name="Brejcha J."/>
            <person name="Rubin C.J."/>
            <person name="Wallerman O."/>
            <person name="Pereira P."/>
            <person name="Sabatino S.J."/>
            <person name="Bellati A."/>
            <person name="Pellitteri-Rosa D."/>
            <person name="Bosakova Z."/>
            <person name="Bunikis I."/>
            <person name="Carretero M.A."/>
            <person name="Feiner N."/>
            <person name="Marsik P."/>
            <person name="Pauperio F."/>
            <person name="Salvi D."/>
            <person name="Soler L."/>
            <person name="While G.M."/>
            <person name="Uller T."/>
            <person name="Font E."/>
            <person name="Andersson L."/>
            <person name="Carneiro M."/>
        </authorList>
    </citation>
    <scope>NUCLEOTIDE SEQUENCE</scope>
</reference>
<dbReference type="PANTHER" id="PTHR44329">
    <property type="entry name" value="SERINE/THREONINE-PROTEIN KINASE TNNI3K-RELATED"/>
    <property type="match status" value="1"/>
</dbReference>
<evidence type="ECO:0000259" key="1">
    <source>
        <dbReference type="PROSITE" id="PS50011"/>
    </source>
</evidence>
<reference evidence="2" key="2">
    <citation type="submission" date="2025-08" db="UniProtKB">
        <authorList>
            <consortium name="Ensembl"/>
        </authorList>
    </citation>
    <scope>IDENTIFICATION</scope>
</reference>
<dbReference type="Gene3D" id="1.10.510.10">
    <property type="entry name" value="Transferase(Phosphotransferase) domain 1"/>
    <property type="match status" value="1"/>
</dbReference>
<dbReference type="SUPFAM" id="SSF56112">
    <property type="entry name" value="Protein kinase-like (PK-like)"/>
    <property type="match status" value="1"/>
</dbReference>
<reference evidence="2" key="3">
    <citation type="submission" date="2025-09" db="UniProtKB">
        <authorList>
            <consortium name="Ensembl"/>
        </authorList>
    </citation>
    <scope>IDENTIFICATION</scope>
</reference>
<dbReference type="Ensembl" id="ENSPMRT00000025692.1">
    <property type="protein sequence ID" value="ENSPMRP00000024226.1"/>
    <property type="gene ID" value="ENSPMRG00000015656.1"/>
</dbReference>
<proteinExistence type="predicted"/>
<dbReference type="InterPro" id="IPR000719">
    <property type="entry name" value="Prot_kinase_dom"/>
</dbReference>
<dbReference type="PROSITE" id="PS50011">
    <property type="entry name" value="PROTEIN_KINASE_DOM"/>
    <property type="match status" value="1"/>
</dbReference>
<dbReference type="Pfam" id="PF00069">
    <property type="entry name" value="Pkinase"/>
    <property type="match status" value="1"/>
</dbReference>
<dbReference type="InterPro" id="IPR011009">
    <property type="entry name" value="Kinase-like_dom_sf"/>
</dbReference>
<dbReference type="SMART" id="SM00220">
    <property type="entry name" value="S_TKc"/>
    <property type="match status" value="1"/>
</dbReference>
<sequence length="342" mass="38565">MDEASFAPIPRLYGLYEKGNEVGLVMEYVENGNLSGLLSRALPWPLRIRILYQVALGIDFLHCLHPPRFHLDLKPSNILLDEALNVKVADFGLSKFGTTQRSPLPSESTEVSGGTLEYMPPEAFAESYKPDPATDVYSYGILMFSVLTGKEPYPSNPQRDNSIFRMQIQENQRPNTRELEGKIHEVEKLENLISLMKRCWQKEKAQRPSFQAKVLPLRVTQDQAGHQSGIKRPWSEVDCAMPCTMETKEDSERGASSRTATKGSICLESLPSAEKPADRIKKSKGKLTEDFALQRNREAFLNIAEENRLLTKGECLCLSQMNDAQEFVENLVNTVLEKKNNA</sequence>
<dbReference type="GeneTree" id="ENSGT00940000160206"/>